<evidence type="ECO:0000313" key="3">
    <source>
        <dbReference type="Proteomes" id="UP000887574"/>
    </source>
</evidence>
<proteinExistence type="predicted"/>
<protein>
    <submittedName>
        <fullName evidence="4">BPTI/Kunitz inhibitor domain-containing protein</fullName>
    </submittedName>
</protein>
<keyword evidence="3" id="KW-1185">Reference proteome</keyword>
<dbReference type="SUPFAM" id="SSF57362">
    <property type="entry name" value="BPTI-like"/>
    <property type="match status" value="2"/>
</dbReference>
<dbReference type="InterPro" id="IPR036880">
    <property type="entry name" value="Kunitz_BPTI_sf"/>
</dbReference>
<dbReference type="InterPro" id="IPR020901">
    <property type="entry name" value="Prtase_inh_Kunz-CS"/>
</dbReference>
<accession>A0A915E9W7</accession>
<feature type="signal peptide" evidence="1">
    <location>
        <begin position="1"/>
        <end position="21"/>
    </location>
</feature>
<reference evidence="4" key="1">
    <citation type="submission" date="2022-11" db="UniProtKB">
        <authorList>
            <consortium name="WormBaseParasite"/>
        </authorList>
    </citation>
    <scope>IDENTIFICATION</scope>
</reference>
<dbReference type="InterPro" id="IPR002223">
    <property type="entry name" value="Kunitz_BPTI"/>
</dbReference>
<organism evidence="3 4">
    <name type="scientific">Ditylenchus dipsaci</name>
    <dbReference type="NCBI Taxonomy" id="166011"/>
    <lineage>
        <taxon>Eukaryota</taxon>
        <taxon>Metazoa</taxon>
        <taxon>Ecdysozoa</taxon>
        <taxon>Nematoda</taxon>
        <taxon>Chromadorea</taxon>
        <taxon>Rhabditida</taxon>
        <taxon>Tylenchina</taxon>
        <taxon>Tylenchomorpha</taxon>
        <taxon>Sphaerularioidea</taxon>
        <taxon>Anguinidae</taxon>
        <taxon>Anguininae</taxon>
        <taxon>Ditylenchus</taxon>
    </lineage>
</organism>
<evidence type="ECO:0000259" key="2">
    <source>
        <dbReference type="PROSITE" id="PS50279"/>
    </source>
</evidence>
<evidence type="ECO:0000313" key="4">
    <source>
        <dbReference type="WBParaSite" id="jg3906"/>
    </source>
</evidence>
<dbReference type="AlphaFoldDB" id="A0A915E9W7"/>
<dbReference type="WBParaSite" id="jg3906">
    <property type="protein sequence ID" value="jg3906"/>
    <property type="gene ID" value="jg3906"/>
</dbReference>
<dbReference type="SMART" id="SM00131">
    <property type="entry name" value="KU"/>
    <property type="match status" value="2"/>
</dbReference>
<dbReference type="Pfam" id="PF00014">
    <property type="entry name" value="Kunitz_BPTI"/>
    <property type="match status" value="2"/>
</dbReference>
<evidence type="ECO:0000256" key="1">
    <source>
        <dbReference type="SAM" id="SignalP"/>
    </source>
</evidence>
<feature type="domain" description="BPTI/Kunitz inhibitor" evidence="2">
    <location>
        <begin position="32"/>
        <end position="86"/>
    </location>
</feature>
<keyword evidence="1" id="KW-0732">Signal</keyword>
<feature type="chain" id="PRO_5036976481" evidence="1">
    <location>
        <begin position="22"/>
        <end position="206"/>
    </location>
</feature>
<feature type="domain" description="BPTI/Kunitz inhibitor" evidence="2">
    <location>
        <begin position="149"/>
        <end position="202"/>
    </location>
</feature>
<name>A0A915E9W7_9BILA</name>
<dbReference type="InterPro" id="IPR053014">
    <property type="entry name" value="Cuticle_assoc_divergent"/>
</dbReference>
<dbReference type="CDD" id="cd22593">
    <property type="entry name" value="Kunitz_conkunitzin"/>
    <property type="match status" value="1"/>
</dbReference>
<dbReference type="PROSITE" id="PS00280">
    <property type="entry name" value="BPTI_KUNITZ_1"/>
    <property type="match status" value="1"/>
</dbReference>
<sequence length="206" mass="22376">MDKLNIILFSSIVLSSYLVIADDSVQPDKSVCLNARDRGESSCPGKSPVTFFYYDQSTKHCQPFLYSGCGGNANRFESSTQCQEMCSGSPVAEDQHGGGGHGLVLPVAKCAGGVRSALDSEHRKLGCDECPSGYSCVEDQCCPSKEHTCTLAYDTGKYATQGSHTPRYFYSKSVNNCLLFTYYGALGNANNFETYKDCINFCSKSD</sequence>
<dbReference type="PROSITE" id="PS50279">
    <property type="entry name" value="BPTI_KUNITZ_2"/>
    <property type="match status" value="2"/>
</dbReference>
<dbReference type="Gene3D" id="4.10.410.10">
    <property type="entry name" value="Pancreatic trypsin inhibitor Kunitz domain"/>
    <property type="match status" value="2"/>
</dbReference>
<dbReference type="PANTHER" id="PTHR46339">
    <property type="entry name" value="PROTEIN CBG15282-RELATED"/>
    <property type="match status" value="1"/>
</dbReference>
<dbReference type="Proteomes" id="UP000887574">
    <property type="component" value="Unplaced"/>
</dbReference>
<dbReference type="PRINTS" id="PR00759">
    <property type="entry name" value="BASICPTASE"/>
</dbReference>
<dbReference type="GO" id="GO:0004867">
    <property type="term" value="F:serine-type endopeptidase inhibitor activity"/>
    <property type="evidence" value="ECO:0007669"/>
    <property type="project" value="InterPro"/>
</dbReference>